<dbReference type="Proteomes" id="UP000270626">
    <property type="component" value="Unassembled WGS sequence"/>
</dbReference>
<dbReference type="UniPathway" id="UPA00109">
    <property type="reaction ID" value="UER00182"/>
</dbReference>
<dbReference type="InterPro" id="IPR000023">
    <property type="entry name" value="Phosphofructokinase_dom"/>
</dbReference>
<dbReference type="RefSeq" id="WP_121459296.1">
    <property type="nucleotide sequence ID" value="NZ_RBXP01000019.1"/>
</dbReference>
<comment type="similarity">
    <text evidence="8">Belongs to the phosphofructokinase type A (PFKA) family. PPi-dependent PFK group II subfamily. Clade 'B2' sub-subfamily.</text>
</comment>
<dbReference type="GO" id="GO:0005737">
    <property type="term" value="C:cytoplasm"/>
    <property type="evidence" value="ECO:0007669"/>
    <property type="project" value="UniProtKB-SubCell"/>
</dbReference>
<organism evidence="10 11">
    <name type="scientific">Azonexus fungiphilus</name>
    <dbReference type="NCBI Taxonomy" id="146940"/>
    <lineage>
        <taxon>Bacteria</taxon>
        <taxon>Pseudomonadati</taxon>
        <taxon>Pseudomonadota</taxon>
        <taxon>Betaproteobacteria</taxon>
        <taxon>Rhodocyclales</taxon>
        <taxon>Azonexaceae</taxon>
        <taxon>Azonexus</taxon>
    </lineage>
</organism>
<keyword evidence="5 8" id="KW-0418">Kinase</keyword>
<dbReference type="SUPFAM" id="SSF53784">
    <property type="entry name" value="Phosphofructokinase"/>
    <property type="match status" value="1"/>
</dbReference>
<dbReference type="AlphaFoldDB" id="A0A495VKL9"/>
<dbReference type="HAMAP" id="MF_01978">
    <property type="entry name" value="Phosphofructokinase_II_B2"/>
    <property type="match status" value="1"/>
</dbReference>
<evidence type="ECO:0000256" key="5">
    <source>
        <dbReference type="ARBA" id="ARBA00022777"/>
    </source>
</evidence>
<dbReference type="Gene3D" id="3.40.50.460">
    <property type="entry name" value="Phosphofructokinase domain"/>
    <property type="match status" value="1"/>
</dbReference>
<evidence type="ECO:0000313" key="11">
    <source>
        <dbReference type="Proteomes" id="UP000270626"/>
    </source>
</evidence>
<comment type="pathway">
    <text evidence="8">Carbohydrate degradation; glycolysis; D-glyceraldehyde 3-phosphate and glycerone phosphate from D-glucose: step 3/4.</text>
</comment>
<dbReference type="Pfam" id="PF00365">
    <property type="entry name" value="PFK"/>
    <property type="match status" value="1"/>
</dbReference>
<sequence>MAARNAFYAQSGGVTAVINATACGLIQEARRLHLLHPQRIGKVYAGHDGILGALTEDLIDTSLESDEDIARLRYCPGGAFGSSRYHLGPLATHRAHFERLVEVFRAHEIGYFFFNGGDGTMGAAWHLSQTLAALGHPLTVIGIPKTVDNDLALTDTCPGFGSVAKYVATSMREAGFDVASMARTSTRIFILEAMGRHAGWIAAAAGLASEREGDPPHILLFPEVPFDADRFLARVDACVRRHGYCAIAVAEGLCDDGGCEIGGRASDELPSHTRAGGVGRFVAELIHARLGYKYHLALADYLQRAARHLASGTDVAQAHALGVAAVDRAVQGKTNIMLSLRRLADRPYRWEIGEVPLSAVANREHRMPAEFISADGFHITDACRTYLQPLIEGEDPPPYRAGLPDYVRLANRRVARRLPDFVP</sequence>
<proteinExistence type="inferred from homology"/>
<dbReference type="PIRSF" id="PIRSF036483">
    <property type="entry name" value="PFK_XF0274"/>
    <property type="match status" value="1"/>
</dbReference>
<keyword evidence="8" id="KW-0324">Glycolysis</keyword>
<evidence type="ECO:0000256" key="3">
    <source>
        <dbReference type="ARBA" id="ARBA00022679"/>
    </source>
</evidence>
<gene>
    <name evidence="8" type="primary">pfp</name>
    <name evidence="10" type="ORF">DFR40_3018</name>
</gene>
<comment type="caution">
    <text evidence="10">The sequence shown here is derived from an EMBL/GenBank/DDBJ whole genome shotgun (WGS) entry which is preliminary data.</text>
</comment>
<comment type="function">
    <text evidence="2 8">Catalyzes the phosphorylation of D-fructose 6-phosphate, the first committing step of glycolysis. Uses inorganic phosphate (PPi) as phosphoryl donor instead of ATP like common ATP-dependent phosphofructokinases (ATP-PFKs), which renders the reaction reversible, and can thus function both in glycolysis and gluconeogenesis. Consistently, PPi-PFK can replace the enzymes of both the forward (ATP-PFK) and reverse (fructose-bisphosphatase (FBPase)) reactions.</text>
</comment>
<feature type="binding site" evidence="8">
    <location>
        <position position="251"/>
    </location>
    <ligand>
        <name>substrate</name>
    </ligand>
</feature>
<dbReference type="EC" id="2.7.1.90" evidence="8"/>
<evidence type="ECO:0000313" key="10">
    <source>
        <dbReference type="EMBL" id="RKT49876.1"/>
    </source>
</evidence>
<evidence type="ECO:0000256" key="8">
    <source>
        <dbReference type="HAMAP-Rule" id="MF_01978"/>
    </source>
</evidence>
<dbReference type="InterPro" id="IPR011404">
    <property type="entry name" value="PPi-PFK"/>
</dbReference>
<comment type="caution">
    <text evidence="8">Lacks conserved residue(s) required for the propagation of feature annotation.</text>
</comment>
<dbReference type="EMBL" id="RBXP01000019">
    <property type="protein sequence ID" value="RKT49876.1"/>
    <property type="molecule type" value="Genomic_DNA"/>
</dbReference>
<keyword evidence="3 8" id="KW-0808">Transferase</keyword>
<dbReference type="NCBIfam" id="NF010675">
    <property type="entry name" value="PRK14072.1"/>
    <property type="match status" value="1"/>
</dbReference>
<feature type="site" description="Important for catalytic activity; stabilizes the transition state when the phosphoryl donor is PPi" evidence="8">
    <location>
        <position position="145"/>
    </location>
</feature>
<evidence type="ECO:0000256" key="1">
    <source>
        <dbReference type="ARBA" id="ARBA00001946"/>
    </source>
</evidence>
<name>A0A495VKL9_9RHOO</name>
<dbReference type="OrthoDB" id="9802503at2"/>
<protein>
    <recommendedName>
        <fullName evidence="8">Pyrophosphate--fructose 6-phosphate 1-phosphotransferase</fullName>
        <ecNumber evidence="8">2.7.1.90</ecNumber>
    </recommendedName>
    <alternativeName>
        <fullName evidence="8">6-phosphofructokinase, pyrophosphate dependent</fullName>
    </alternativeName>
    <alternativeName>
        <fullName evidence="8">PPi-dependent phosphofructokinase</fullName>
        <shortName evidence="8">PPi-PFK</shortName>
    </alternativeName>
    <alternativeName>
        <fullName evidence="8">Pyrophosphate-dependent 6-phosphofructose-1-kinase</fullName>
    </alternativeName>
</protein>
<feature type="domain" description="Phosphofructokinase" evidence="9">
    <location>
        <begin position="9"/>
        <end position="327"/>
    </location>
</feature>
<feature type="binding site" evidence="8">
    <location>
        <begin position="146"/>
        <end position="148"/>
    </location>
    <ligand>
        <name>substrate</name>
    </ligand>
</feature>
<evidence type="ECO:0000256" key="4">
    <source>
        <dbReference type="ARBA" id="ARBA00022723"/>
    </source>
</evidence>
<dbReference type="GO" id="GO:0003872">
    <property type="term" value="F:6-phosphofructokinase activity"/>
    <property type="evidence" value="ECO:0007669"/>
    <property type="project" value="UniProtKB-UniRule"/>
</dbReference>
<dbReference type="PRINTS" id="PR00476">
    <property type="entry name" value="PHFRCTKINASE"/>
</dbReference>
<dbReference type="InterPro" id="IPR035966">
    <property type="entry name" value="PKF_sf"/>
</dbReference>
<dbReference type="InterPro" id="IPR050929">
    <property type="entry name" value="PFKA"/>
</dbReference>
<comment type="subunit">
    <text evidence="8">Homodimer.</text>
</comment>
<dbReference type="Gene3D" id="3.40.50.450">
    <property type="match status" value="1"/>
</dbReference>
<dbReference type="GO" id="GO:0006002">
    <property type="term" value="P:fructose 6-phosphate metabolic process"/>
    <property type="evidence" value="ECO:0007669"/>
    <property type="project" value="InterPro"/>
</dbReference>
<accession>A0A495VKL9</accession>
<evidence type="ECO:0000259" key="9">
    <source>
        <dbReference type="Pfam" id="PF00365"/>
    </source>
</evidence>
<dbReference type="InterPro" id="IPR022953">
    <property type="entry name" value="ATP_PFK"/>
</dbReference>
<comment type="catalytic activity">
    <reaction evidence="7 8">
        <text>beta-D-fructose 6-phosphate + diphosphate = beta-D-fructose 1,6-bisphosphate + phosphate + H(+)</text>
        <dbReference type="Rhea" id="RHEA:13613"/>
        <dbReference type="ChEBI" id="CHEBI:15378"/>
        <dbReference type="ChEBI" id="CHEBI:32966"/>
        <dbReference type="ChEBI" id="CHEBI:33019"/>
        <dbReference type="ChEBI" id="CHEBI:43474"/>
        <dbReference type="ChEBI" id="CHEBI:57634"/>
        <dbReference type="EC" id="2.7.1.90"/>
    </reaction>
</comment>
<evidence type="ECO:0000256" key="7">
    <source>
        <dbReference type="ARBA" id="ARBA00048072"/>
    </source>
</evidence>
<feature type="active site" description="Proton acceptor" evidence="8">
    <location>
        <position position="148"/>
    </location>
</feature>
<comment type="subcellular location">
    <subcellularLocation>
        <location evidence="8">Cytoplasm</location>
    </subcellularLocation>
</comment>
<dbReference type="PANTHER" id="PTHR45770">
    <property type="entry name" value="ATP-DEPENDENT 6-PHOSPHOFRUCTOKINASE 1"/>
    <property type="match status" value="1"/>
</dbReference>
<keyword evidence="8" id="KW-0963">Cytoplasm</keyword>
<comment type="cofactor">
    <cofactor evidence="1 8">
        <name>Mg(2+)</name>
        <dbReference type="ChEBI" id="CHEBI:18420"/>
    </cofactor>
</comment>
<evidence type="ECO:0000256" key="2">
    <source>
        <dbReference type="ARBA" id="ARBA00003138"/>
    </source>
</evidence>
<evidence type="ECO:0000256" key="6">
    <source>
        <dbReference type="ARBA" id="ARBA00022842"/>
    </source>
</evidence>
<keyword evidence="6 8" id="KW-0460">Magnesium</keyword>
<keyword evidence="4 8" id="KW-0479">Metal-binding</keyword>
<dbReference type="GO" id="GO:0046872">
    <property type="term" value="F:metal ion binding"/>
    <property type="evidence" value="ECO:0007669"/>
    <property type="project" value="UniProtKB-KW"/>
</dbReference>
<comment type="activity regulation">
    <text evidence="8">Non-allosteric.</text>
</comment>
<feature type="binding site" evidence="8">
    <location>
        <position position="13"/>
    </location>
    <ligand>
        <name>diphosphate</name>
        <dbReference type="ChEBI" id="CHEBI:33019"/>
    </ligand>
</feature>
<keyword evidence="11" id="KW-1185">Reference proteome</keyword>
<feature type="binding site" evidence="8">
    <location>
        <begin position="301"/>
        <end position="304"/>
    </location>
    <ligand>
        <name>substrate</name>
    </ligand>
</feature>
<reference evidence="10 11" key="1">
    <citation type="submission" date="2018-10" db="EMBL/GenBank/DDBJ databases">
        <title>Genomic Encyclopedia of Type Strains, Phase IV (KMG-IV): sequencing the most valuable type-strain genomes for metagenomic binning, comparative biology and taxonomic classification.</title>
        <authorList>
            <person name="Goeker M."/>
        </authorList>
    </citation>
    <scope>NUCLEOTIDE SEQUENCE [LARGE SCALE GENOMIC DNA]</scope>
    <source>
        <strain evidence="10 11">DSM 23841</strain>
    </source>
</reference>
<dbReference type="GO" id="GO:0047334">
    <property type="term" value="F:diphosphate-fructose-6-phosphate 1-phosphotransferase activity"/>
    <property type="evidence" value="ECO:0007669"/>
    <property type="project" value="UniProtKB-EC"/>
</dbReference>
<feature type="binding site" evidence="8">
    <location>
        <begin position="194"/>
        <end position="196"/>
    </location>
    <ligand>
        <name>substrate</name>
    </ligand>
</feature>